<protein>
    <submittedName>
        <fullName evidence="1">Uncharacterized protein</fullName>
    </submittedName>
</protein>
<accession>A0AAE6SMU7</accession>
<geneLocation type="plasmid" evidence="2">
    <name>pmc64a</name>
</geneLocation>
<dbReference type="AlphaFoldDB" id="A0AAE6SMU7"/>
<sequence length="113" mass="12673">MSEITADAMKQYMIGPITTGADLVRIRRMIGMDQITFAKLIGKSNSAIIKAEDSNVLPKDIQWLAKAVMIEHMSNVAVKHLRDMQLNSNDLAVLARVFSSRLVDEVQEELKDE</sequence>
<keyword evidence="1" id="KW-0614">Plasmid</keyword>
<gene>
    <name evidence="1" type="ORF">GWI30_22710</name>
</gene>
<reference evidence="1 2" key="1">
    <citation type="submission" date="2020-01" db="EMBL/GenBank/DDBJ databases">
        <title>Complete genome of Aeromonas media MC64.</title>
        <authorList>
            <person name="Cao G."/>
            <person name="Fu J."/>
            <person name="Zhong C."/>
        </authorList>
    </citation>
    <scope>NUCLEOTIDE SEQUENCE [LARGE SCALE GENOMIC DNA]</scope>
    <source>
        <strain evidence="1 2">MC64</strain>
        <plasmid evidence="2">pmc64a</plasmid>
    </source>
</reference>
<dbReference type="EMBL" id="CP047963">
    <property type="protein sequence ID" value="QHQ53654.1"/>
    <property type="molecule type" value="Genomic_DNA"/>
</dbReference>
<name>A0AAE6SMU7_AERME</name>
<evidence type="ECO:0000313" key="2">
    <source>
        <dbReference type="Proteomes" id="UP000463871"/>
    </source>
</evidence>
<proteinExistence type="predicted"/>
<dbReference type="RefSeq" id="WP_114522808.1">
    <property type="nucleotide sequence ID" value="NZ_CAWPID010000002.1"/>
</dbReference>
<evidence type="ECO:0000313" key="1">
    <source>
        <dbReference type="EMBL" id="QHQ53654.1"/>
    </source>
</evidence>
<dbReference type="Proteomes" id="UP000463871">
    <property type="component" value="Plasmid pMC64A"/>
</dbReference>
<organism evidence="1 2">
    <name type="scientific">Aeromonas media</name>
    <dbReference type="NCBI Taxonomy" id="651"/>
    <lineage>
        <taxon>Bacteria</taxon>
        <taxon>Pseudomonadati</taxon>
        <taxon>Pseudomonadota</taxon>
        <taxon>Gammaproteobacteria</taxon>
        <taxon>Aeromonadales</taxon>
        <taxon>Aeromonadaceae</taxon>
        <taxon>Aeromonas</taxon>
    </lineage>
</organism>